<proteinExistence type="predicted"/>
<dbReference type="EMBL" id="CP058215">
    <property type="protein sequence ID" value="QLC51230.1"/>
    <property type="molecule type" value="Genomic_DNA"/>
</dbReference>
<gene>
    <name evidence="2" type="ORF">HWN40_04690</name>
</gene>
<evidence type="ECO:0000259" key="1">
    <source>
        <dbReference type="Pfam" id="PF01939"/>
    </source>
</evidence>
<dbReference type="Proteomes" id="UP000509594">
    <property type="component" value="Chromosome"/>
</dbReference>
<name>A0A7D5JAE8_9EURY</name>
<dbReference type="Pfam" id="PF01939">
    <property type="entry name" value="NucS_C"/>
    <property type="match status" value="1"/>
</dbReference>
<dbReference type="GO" id="GO:0003676">
    <property type="term" value="F:nucleic acid binding"/>
    <property type="evidence" value="ECO:0007669"/>
    <property type="project" value="InterPro"/>
</dbReference>
<reference evidence="2 3" key="1">
    <citation type="submission" date="2020-06" db="EMBL/GenBank/DDBJ databases">
        <title>Methanolobus halotolerans sp. nov., isolated from a saline lake Tus in Siberia.</title>
        <authorList>
            <person name="Shen Y."/>
            <person name="Chen S.-C."/>
            <person name="Lai M.-C."/>
            <person name="Huang H.-H."/>
            <person name="Chiu H.-H."/>
            <person name="Tang S.-L."/>
            <person name="Rogozin D.Y."/>
            <person name="Degermendzhy A.G."/>
        </authorList>
    </citation>
    <scope>NUCLEOTIDE SEQUENCE [LARGE SCALE GENOMIC DNA]</scope>
    <source>
        <strain evidence="2 3">DSM 21339</strain>
    </source>
</reference>
<accession>A0A7D5JAE8</accession>
<feature type="domain" description="Endonuclease NucS C-terminal" evidence="1">
    <location>
        <begin position="84"/>
        <end position="154"/>
    </location>
</feature>
<dbReference type="OrthoDB" id="140677at2157"/>
<dbReference type="InterPro" id="IPR011856">
    <property type="entry name" value="tRNA_endonuc-like_dom_sf"/>
</dbReference>
<evidence type="ECO:0000313" key="3">
    <source>
        <dbReference type="Proteomes" id="UP000509594"/>
    </source>
</evidence>
<dbReference type="Gene3D" id="3.40.1350.10">
    <property type="match status" value="1"/>
</dbReference>
<dbReference type="InterPro" id="IPR048301">
    <property type="entry name" value="NucS_C"/>
</dbReference>
<sequence length="195" mass="21714">MTESIRLISRKNAVGVVSKGGGALPISRNKNVSKIGILIQIEDDKPRNVYPHEINKKKIDITSHLETMIGADDVSHVTDQESISEEDISHMISTFPELIEEGLKFIDTEVEISGGRIDAVFRSKNDEHLLIEIEIEARDNAIGQVQRFITYAEKYGIPRDRIRLGIVCAKISESRLNACIGAGVEVYTLSLEKRA</sequence>
<dbReference type="GO" id="GO:0004519">
    <property type="term" value="F:endonuclease activity"/>
    <property type="evidence" value="ECO:0007669"/>
    <property type="project" value="InterPro"/>
</dbReference>
<keyword evidence="3" id="KW-1185">Reference proteome</keyword>
<dbReference type="AlphaFoldDB" id="A0A7D5JAE8"/>
<dbReference type="KEGG" id="mzi:HWN40_04690"/>
<organism evidence="2 3">
    <name type="scientific">Methanolobus zinderi</name>
    <dbReference type="NCBI Taxonomy" id="536044"/>
    <lineage>
        <taxon>Archaea</taxon>
        <taxon>Methanobacteriati</taxon>
        <taxon>Methanobacteriota</taxon>
        <taxon>Stenosarchaea group</taxon>
        <taxon>Methanomicrobia</taxon>
        <taxon>Methanosarcinales</taxon>
        <taxon>Methanosarcinaceae</taxon>
        <taxon>Methanolobus</taxon>
    </lineage>
</organism>
<evidence type="ECO:0000313" key="2">
    <source>
        <dbReference type="EMBL" id="QLC51230.1"/>
    </source>
</evidence>
<protein>
    <submittedName>
        <fullName evidence="2">DUF91 domain-containing protein</fullName>
    </submittedName>
</protein>